<dbReference type="AlphaFoldDB" id="A0AAF0AUU3"/>
<comment type="subcellular location">
    <subcellularLocation>
        <location evidence="2">Cytoplasm</location>
    </subcellularLocation>
    <subcellularLocation>
        <location evidence="1">Nucleus</location>
    </subcellularLocation>
</comment>
<evidence type="ECO:0000256" key="3">
    <source>
        <dbReference type="ARBA" id="ARBA00005043"/>
    </source>
</evidence>
<keyword evidence="10" id="KW-1185">Reference proteome</keyword>
<organism evidence="9 10">
    <name type="scientific">Schizosaccharomyces osmophilus</name>
    <dbReference type="NCBI Taxonomy" id="2545709"/>
    <lineage>
        <taxon>Eukaryota</taxon>
        <taxon>Fungi</taxon>
        <taxon>Dikarya</taxon>
        <taxon>Ascomycota</taxon>
        <taxon>Taphrinomycotina</taxon>
        <taxon>Schizosaccharomycetes</taxon>
        <taxon>Schizosaccharomycetales</taxon>
        <taxon>Schizosaccharomycetaceae</taxon>
        <taxon>Schizosaccharomyces</taxon>
    </lineage>
</organism>
<reference evidence="9 10" key="1">
    <citation type="journal article" date="2023" name="G3 (Bethesda)">
        <title>A high-quality reference genome for the fission yeast Schizosaccharomyces osmophilus.</title>
        <authorList>
            <person name="Jia G.S."/>
            <person name="Zhang W.C."/>
            <person name="Liang Y."/>
            <person name="Liu X.H."/>
            <person name="Rhind N."/>
            <person name="Pidoux A."/>
            <person name="Brysch-Herzberg M."/>
            <person name="Du L.L."/>
        </authorList>
    </citation>
    <scope>NUCLEOTIDE SEQUENCE [LARGE SCALE GENOMIC DNA]</scope>
    <source>
        <strain evidence="9 10">CBS 15793</strain>
    </source>
</reference>
<name>A0AAF0AUU3_9SCHI</name>
<dbReference type="Proteomes" id="UP001212411">
    <property type="component" value="Chromosome 1"/>
</dbReference>
<evidence type="ECO:0000256" key="2">
    <source>
        <dbReference type="ARBA" id="ARBA00004496"/>
    </source>
</evidence>
<dbReference type="PANTHER" id="PTHR15641">
    <property type="entry name" value="ELONGATOR COMPLEX PROTEIN 5"/>
    <property type="match status" value="1"/>
</dbReference>
<dbReference type="Pfam" id="PF10483">
    <property type="entry name" value="Elong_Iki1"/>
    <property type="match status" value="1"/>
</dbReference>
<evidence type="ECO:0000256" key="1">
    <source>
        <dbReference type="ARBA" id="ARBA00004123"/>
    </source>
</evidence>
<dbReference type="GO" id="GO:0005829">
    <property type="term" value="C:cytosol"/>
    <property type="evidence" value="ECO:0007669"/>
    <property type="project" value="TreeGrafter"/>
</dbReference>
<proteinExistence type="inferred from homology"/>
<sequence>MSKFLLDRCLRELSPLTVLKDDIQQTGKPLLQFMIKSAASRNIKVLFVSYETLKANCPSEVDQFIYATSWNKMKSLKELYDEVVQWWKPEHQHLIVVDVINPILNNSVSSFSMFFGSILALGSTAFLTAYHKDVSLENYPSYLPTCETFLDYTSTCTVSFTGMQHIMVEHDARMRSQPNPLTEELQDCTIVNLLGSNCETAIVCYVDFRKKSGRVIKETCTLKNGALEAFTPFVGSQKQLEPEAPTDLDVPFNLTLSEKERKEREGVFLPHFGAQDVAKPAEFGFVDGGAIIYHADKVDDFDEEEDADEDLLI</sequence>
<evidence type="ECO:0000256" key="7">
    <source>
        <dbReference type="ARBA" id="ARBA00022694"/>
    </source>
</evidence>
<dbReference type="GeneID" id="80875602"/>
<dbReference type="GO" id="GO:0005634">
    <property type="term" value="C:nucleus"/>
    <property type="evidence" value="ECO:0007669"/>
    <property type="project" value="UniProtKB-SubCell"/>
</dbReference>
<dbReference type="RefSeq" id="XP_056036200.1">
    <property type="nucleotide sequence ID" value="XM_056180913.1"/>
</dbReference>
<keyword evidence="7" id="KW-0819">tRNA processing</keyword>
<accession>A0AAF0AUU3</accession>
<dbReference type="Gene3D" id="3.40.50.300">
    <property type="entry name" value="P-loop containing nucleotide triphosphate hydrolases"/>
    <property type="match status" value="1"/>
</dbReference>
<dbReference type="KEGG" id="som:SOMG_02121"/>
<dbReference type="GO" id="GO:0002098">
    <property type="term" value="P:tRNA wobble uridine modification"/>
    <property type="evidence" value="ECO:0007669"/>
    <property type="project" value="InterPro"/>
</dbReference>
<comment type="similarity">
    <text evidence="4">Belongs to the ELP5 family.</text>
</comment>
<comment type="pathway">
    <text evidence="3">tRNA modification; 5-methoxycarbonylmethyl-2-thiouridine-tRNA biosynthesis.</text>
</comment>
<dbReference type="EMBL" id="CP115611">
    <property type="protein sequence ID" value="WBW71957.1"/>
    <property type="molecule type" value="Genomic_DNA"/>
</dbReference>
<evidence type="ECO:0000256" key="4">
    <source>
        <dbReference type="ARBA" id="ARBA00009567"/>
    </source>
</evidence>
<protein>
    <recommendedName>
        <fullName evidence="5">Elongator complex protein 5</fullName>
    </recommendedName>
</protein>
<gene>
    <name evidence="9" type="primary">elp5</name>
    <name evidence="9" type="ORF">SOMG_02121</name>
</gene>
<dbReference type="PANTHER" id="PTHR15641:SF1">
    <property type="entry name" value="ELONGATOR COMPLEX PROTEIN 5"/>
    <property type="match status" value="1"/>
</dbReference>
<keyword evidence="8" id="KW-0539">Nucleus</keyword>
<dbReference type="InterPro" id="IPR019519">
    <property type="entry name" value="Elp5"/>
</dbReference>
<evidence type="ECO:0000313" key="10">
    <source>
        <dbReference type="Proteomes" id="UP001212411"/>
    </source>
</evidence>
<dbReference type="GO" id="GO:0000049">
    <property type="term" value="F:tRNA binding"/>
    <property type="evidence" value="ECO:0007669"/>
    <property type="project" value="TreeGrafter"/>
</dbReference>
<dbReference type="GO" id="GO:0033588">
    <property type="term" value="C:elongator holoenzyme complex"/>
    <property type="evidence" value="ECO:0007669"/>
    <property type="project" value="InterPro"/>
</dbReference>
<dbReference type="InterPro" id="IPR027417">
    <property type="entry name" value="P-loop_NTPase"/>
</dbReference>
<evidence type="ECO:0000256" key="8">
    <source>
        <dbReference type="ARBA" id="ARBA00023242"/>
    </source>
</evidence>
<evidence type="ECO:0000313" key="9">
    <source>
        <dbReference type="EMBL" id="WBW71957.1"/>
    </source>
</evidence>
<evidence type="ECO:0000256" key="5">
    <source>
        <dbReference type="ARBA" id="ARBA00020264"/>
    </source>
</evidence>
<keyword evidence="6" id="KW-0963">Cytoplasm</keyword>
<dbReference type="CDD" id="cd19496">
    <property type="entry name" value="Elp5"/>
    <property type="match status" value="1"/>
</dbReference>
<evidence type="ECO:0000256" key="6">
    <source>
        <dbReference type="ARBA" id="ARBA00022490"/>
    </source>
</evidence>